<feature type="signal peptide" evidence="2">
    <location>
        <begin position="1"/>
        <end position="27"/>
    </location>
</feature>
<feature type="region of interest" description="Disordered" evidence="1">
    <location>
        <begin position="158"/>
        <end position="220"/>
    </location>
</feature>
<dbReference type="PROSITE" id="PS01159">
    <property type="entry name" value="WW_DOMAIN_1"/>
    <property type="match status" value="1"/>
</dbReference>
<feature type="compositionally biased region" description="Low complexity" evidence="1">
    <location>
        <begin position="158"/>
        <end position="193"/>
    </location>
</feature>
<dbReference type="InterPro" id="IPR036020">
    <property type="entry name" value="WW_dom_sf"/>
</dbReference>
<evidence type="ECO:0000256" key="1">
    <source>
        <dbReference type="SAM" id="MobiDB-lite"/>
    </source>
</evidence>
<evidence type="ECO:0000313" key="4">
    <source>
        <dbReference type="EMBL" id="KAI3424427.1"/>
    </source>
</evidence>
<dbReference type="PROSITE" id="PS50020">
    <property type="entry name" value="WW_DOMAIN_2"/>
    <property type="match status" value="1"/>
</dbReference>
<dbReference type="Proteomes" id="UP001055712">
    <property type="component" value="Unassembled WGS sequence"/>
</dbReference>
<evidence type="ECO:0000313" key="5">
    <source>
        <dbReference type="Proteomes" id="UP001055712"/>
    </source>
</evidence>
<feature type="domain" description="WW" evidence="3">
    <location>
        <begin position="114"/>
        <end position="142"/>
    </location>
</feature>
<name>A0A9D4TFV1_CHLVU</name>
<evidence type="ECO:0000259" key="3">
    <source>
        <dbReference type="PROSITE" id="PS50020"/>
    </source>
</evidence>
<accession>A0A9D4TFV1</accession>
<gene>
    <name evidence="4" type="ORF">D9Q98_009979</name>
</gene>
<protein>
    <recommendedName>
        <fullName evidence="3">WW domain-containing protein</fullName>
    </recommendedName>
</protein>
<keyword evidence="2" id="KW-0732">Signal</keyword>
<sequence length="220" mass="23179">MASSARLPDFAVYVLVFWLLLAPGCLSALEDTPQPTEVPAEGNKDDAVQPPILPPLDTRWTFYNTLTGRRQQEDPGGAPYIDELGKRHWAAADGSGWQDDPGPGPVNIDYAYLWVELWSADQNRVYYFNQETKATSWDRPVDLAWIRLPADVAFGDATHSGSSSSTNTNGAEATAGSSSSGGTSSPEAAGAAARTDVGGGGDSSDSSSGGEEEAAPLAQQ</sequence>
<dbReference type="SUPFAM" id="SSF51045">
    <property type="entry name" value="WW domain"/>
    <property type="match status" value="1"/>
</dbReference>
<dbReference type="EMBL" id="SIDB01000013">
    <property type="protein sequence ID" value="KAI3424427.1"/>
    <property type="molecule type" value="Genomic_DNA"/>
</dbReference>
<evidence type="ECO:0000256" key="2">
    <source>
        <dbReference type="SAM" id="SignalP"/>
    </source>
</evidence>
<proteinExistence type="predicted"/>
<organism evidence="4 5">
    <name type="scientific">Chlorella vulgaris</name>
    <name type="common">Green alga</name>
    <dbReference type="NCBI Taxonomy" id="3077"/>
    <lineage>
        <taxon>Eukaryota</taxon>
        <taxon>Viridiplantae</taxon>
        <taxon>Chlorophyta</taxon>
        <taxon>core chlorophytes</taxon>
        <taxon>Trebouxiophyceae</taxon>
        <taxon>Chlorellales</taxon>
        <taxon>Chlorellaceae</taxon>
        <taxon>Chlorella clade</taxon>
        <taxon>Chlorella</taxon>
    </lineage>
</organism>
<reference evidence="4" key="2">
    <citation type="submission" date="2020-11" db="EMBL/GenBank/DDBJ databases">
        <authorList>
            <person name="Cecchin M."/>
            <person name="Marcolungo L."/>
            <person name="Rossato M."/>
            <person name="Girolomoni L."/>
            <person name="Cosentino E."/>
            <person name="Cuine S."/>
            <person name="Li-Beisson Y."/>
            <person name="Delledonne M."/>
            <person name="Ballottari M."/>
        </authorList>
    </citation>
    <scope>NUCLEOTIDE SEQUENCE</scope>
    <source>
        <strain evidence="4">211/11P</strain>
        <tissue evidence="4">Whole cell</tissue>
    </source>
</reference>
<reference evidence="4" key="1">
    <citation type="journal article" date="2019" name="Plant J.">
        <title>Chlorella vulgaris genome assembly and annotation reveals the molecular basis for metabolic acclimation to high light conditions.</title>
        <authorList>
            <person name="Cecchin M."/>
            <person name="Marcolungo L."/>
            <person name="Rossato M."/>
            <person name="Girolomoni L."/>
            <person name="Cosentino E."/>
            <person name="Cuine S."/>
            <person name="Li-Beisson Y."/>
            <person name="Delledonne M."/>
            <person name="Ballottari M."/>
        </authorList>
    </citation>
    <scope>NUCLEOTIDE SEQUENCE</scope>
    <source>
        <strain evidence="4">211/11P</strain>
    </source>
</reference>
<dbReference type="SMART" id="SM00456">
    <property type="entry name" value="WW"/>
    <property type="match status" value="1"/>
</dbReference>
<dbReference type="AlphaFoldDB" id="A0A9D4TFV1"/>
<dbReference type="Pfam" id="PF00397">
    <property type="entry name" value="WW"/>
    <property type="match status" value="1"/>
</dbReference>
<keyword evidence="5" id="KW-1185">Reference proteome</keyword>
<dbReference type="Gene3D" id="2.20.70.10">
    <property type="match status" value="1"/>
</dbReference>
<dbReference type="OrthoDB" id="187617at2759"/>
<dbReference type="InterPro" id="IPR001202">
    <property type="entry name" value="WW_dom"/>
</dbReference>
<comment type="caution">
    <text evidence="4">The sequence shown here is derived from an EMBL/GenBank/DDBJ whole genome shotgun (WGS) entry which is preliminary data.</text>
</comment>
<feature type="chain" id="PRO_5038780878" description="WW domain-containing protein" evidence="2">
    <location>
        <begin position="28"/>
        <end position="220"/>
    </location>
</feature>
<dbReference type="CDD" id="cd00201">
    <property type="entry name" value="WW"/>
    <property type="match status" value="1"/>
</dbReference>